<dbReference type="Pfam" id="PF02875">
    <property type="entry name" value="Mur_ligase_C"/>
    <property type="match status" value="1"/>
</dbReference>
<dbReference type="GO" id="GO:0047480">
    <property type="term" value="F:UDP-N-acetylmuramoyl-tripeptide-D-alanyl-D-alanine ligase activity"/>
    <property type="evidence" value="ECO:0007669"/>
    <property type="project" value="UniProtKB-EC"/>
</dbReference>
<dbReference type="PANTHER" id="PTHR43024:SF1">
    <property type="entry name" value="UDP-N-ACETYLMURAMOYL-TRIPEPTIDE--D-ALANYL-D-ALANINE LIGASE"/>
    <property type="match status" value="1"/>
</dbReference>
<organism evidence="15 16">
    <name type="scientific">Pseudoxanthomonas kaohsiungensis</name>
    <dbReference type="NCBI Taxonomy" id="283923"/>
    <lineage>
        <taxon>Bacteria</taxon>
        <taxon>Pseudomonadati</taxon>
        <taxon>Pseudomonadota</taxon>
        <taxon>Gammaproteobacteria</taxon>
        <taxon>Lysobacterales</taxon>
        <taxon>Lysobacteraceae</taxon>
        <taxon>Pseudoxanthomonas</taxon>
    </lineage>
</organism>
<dbReference type="InterPro" id="IPR036615">
    <property type="entry name" value="Mur_ligase_C_dom_sf"/>
</dbReference>
<proteinExistence type="inferred from homology"/>
<dbReference type="Proteomes" id="UP001597033">
    <property type="component" value="Unassembled WGS sequence"/>
</dbReference>
<dbReference type="PANTHER" id="PTHR43024">
    <property type="entry name" value="UDP-N-ACETYLMURAMOYL-TRIPEPTIDE--D-ALANYL-D-ALANINE LIGASE"/>
    <property type="match status" value="1"/>
</dbReference>
<dbReference type="RefSeq" id="WP_162376204.1">
    <property type="nucleotide sequence ID" value="NZ_JBHTKN010000001.1"/>
</dbReference>
<comment type="function">
    <text evidence="10 11">Involved in cell wall formation. Catalyzes the final step in the synthesis of UDP-N-acetylmuramoyl-pentapeptide, the precursor of murein.</text>
</comment>
<feature type="domain" description="Mur ligase C-terminal" evidence="13">
    <location>
        <begin position="330"/>
        <end position="438"/>
    </location>
</feature>
<dbReference type="SUPFAM" id="SSF53244">
    <property type="entry name" value="MurD-like peptide ligases, peptide-binding domain"/>
    <property type="match status" value="1"/>
</dbReference>
<dbReference type="InterPro" id="IPR035911">
    <property type="entry name" value="MurE/MurF_N"/>
</dbReference>
<dbReference type="InterPro" id="IPR000713">
    <property type="entry name" value="Mur_ligase_N"/>
</dbReference>
<evidence type="ECO:0000313" key="16">
    <source>
        <dbReference type="Proteomes" id="UP001597033"/>
    </source>
</evidence>
<gene>
    <name evidence="10 15" type="primary">murF</name>
    <name evidence="15" type="ORF">ACFQ2N_01135</name>
</gene>
<comment type="pathway">
    <text evidence="10 11">Cell wall biogenesis; peptidoglycan biosynthesis.</text>
</comment>
<keyword evidence="16" id="KW-1185">Reference proteome</keyword>
<feature type="binding site" evidence="10">
    <location>
        <begin position="109"/>
        <end position="115"/>
    </location>
    <ligand>
        <name>ATP</name>
        <dbReference type="ChEBI" id="CHEBI:30616"/>
    </ligand>
</feature>
<dbReference type="InterPro" id="IPR005863">
    <property type="entry name" value="UDP-N-AcMur_synth"/>
</dbReference>
<comment type="caution">
    <text evidence="15">The sequence shown here is derived from an EMBL/GenBank/DDBJ whole genome shotgun (WGS) entry which is preliminary data.</text>
</comment>
<evidence type="ECO:0000259" key="14">
    <source>
        <dbReference type="Pfam" id="PF08245"/>
    </source>
</evidence>
<evidence type="ECO:0000256" key="2">
    <source>
        <dbReference type="ARBA" id="ARBA00022598"/>
    </source>
</evidence>
<evidence type="ECO:0000256" key="8">
    <source>
        <dbReference type="ARBA" id="ARBA00023306"/>
    </source>
</evidence>
<dbReference type="HAMAP" id="MF_02019">
    <property type="entry name" value="MurF"/>
    <property type="match status" value="1"/>
</dbReference>
<evidence type="ECO:0000256" key="9">
    <source>
        <dbReference type="ARBA" id="ARBA00023316"/>
    </source>
</evidence>
<name>A0ABW3LRD7_9GAMM</name>
<evidence type="ECO:0000259" key="12">
    <source>
        <dbReference type="Pfam" id="PF01225"/>
    </source>
</evidence>
<evidence type="ECO:0000256" key="1">
    <source>
        <dbReference type="ARBA" id="ARBA00022490"/>
    </source>
</evidence>
<reference evidence="16" key="1">
    <citation type="journal article" date="2019" name="Int. J. Syst. Evol. Microbiol.">
        <title>The Global Catalogue of Microorganisms (GCM) 10K type strain sequencing project: providing services to taxonomists for standard genome sequencing and annotation.</title>
        <authorList>
            <consortium name="The Broad Institute Genomics Platform"/>
            <consortium name="The Broad Institute Genome Sequencing Center for Infectious Disease"/>
            <person name="Wu L."/>
            <person name="Ma J."/>
        </authorList>
    </citation>
    <scope>NUCLEOTIDE SEQUENCE [LARGE SCALE GENOMIC DNA]</scope>
    <source>
        <strain evidence="16">CCUG 55854</strain>
    </source>
</reference>
<evidence type="ECO:0000256" key="11">
    <source>
        <dbReference type="RuleBase" id="RU004136"/>
    </source>
</evidence>
<dbReference type="Pfam" id="PF08245">
    <property type="entry name" value="Mur_ligase_M"/>
    <property type="match status" value="1"/>
</dbReference>
<dbReference type="NCBIfam" id="TIGR01143">
    <property type="entry name" value="murF"/>
    <property type="match status" value="1"/>
</dbReference>
<dbReference type="Gene3D" id="3.40.1190.10">
    <property type="entry name" value="Mur-like, catalytic domain"/>
    <property type="match status" value="1"/>
</dbReference>
<evidence type="ECO:0000256" key="3">
    <source>
        <dbReference type="ARBA" id="ARBA00022618"/>
    </source>
</evidence>
<dbReference type="InterPro" id="IPR051046">
    <property type="entry name" value="MurCDEF_CellWall_CoF430Synth"/>
</dbReference>
<keyword evidence="2 10" id="KW-0436">Ligase</keyword>
<dbReference type="Gene3D" id="3.40.1390.10">
    <property type="entry name" value="MurE/MurF, N-terminal domain"/>
    <property type="match status" value="1"/>
</dbReference>
<dbReference type="Pfam" id="PF01225">
    <property type="entry name" value="Mur_ligase"/>
    <property type="match status" value="1"/>
</dbReference>
<dbReference type="InterPro" id="IPR036565">
    <property type="entry name" value="Mur-like_cat_sf"/>
</dbReference>
<keyword evidence="4 10" id="KW-0547">Nucleotide-binding</keyword>
<keyword evidence="5 10" id="KW-0067">ATP-binding</keyword>
<keyword evidence="8 10" id="KW-0131">Cell cycle</keyword>
<keyword evidence="1 10" id="KW-0963">Cytoplasm</keyword>
<keyword evidence="9 10" id="KW-0961">Cell wall biogenesis/degradation</keyword>
<feature type="domain" description="Mur ligase central" evidence="14">
    <location>
        <begin position="107"/>
        <end position="299"/>
    </location>
</feature>
<comment type="subcellular location">
    <subcellularLocation>
        <location evidence="10 11">Cytoplasm</location>
    </subcellularLocation>
</comment>
<dbReference type="SUPFAM" id="SSF63418">
    <property type="entry name" value="MurE/MurF N-terminal domain"/>
    <property type="match status" value="1"/>
</dbReference>
<dbReference type="Gene3D" id="3.90.190.20">
    <property type="entry name" value="Mur ligase, C-terminal domain"/>
    <property type="match status" value="1"/>
</dbReference>
<keyword evidence="3 10" id="KW-0132">Cell division</keyword>
<evidence type="ECO:0000256" key="10">
    <source>
        <dbReference type="HAMAP-Rule" id="MF_02019"/>
    </source>
</evidence>
<dbReference type="EC" id="6.3.2.10" evidence="10 11"/>
<comment type="catalytic activity">
    <reaction evidence="10 11">
        <text>D-alanyl-D-alanine + UDP-N-acetyl-alpha-D-muramoyl-L-alanyl-gamma-D-glutamyl-meso-2,6-diaminopimelate + ATP = UDP-N-acetyl-alpha-D-muramoyl-L-alanyl-gamma-D-glutamyl-meso-2,6-diaminopimeloyl-D-alanyl-D-alanine + ADP + phosphate + H(+)</text>
        <dbReference type="Rhea" id="RHEA:28374"/>
        <dbReference type="ChEBI" id="CHEBI:15378"/>
        <dbReference type="ChEBI" id="CHEBI:30616"/>
        <dbReference type="ChEBI" id="CHEBI:43474"/>
        <dbReference type="ChEBI" id="CHEBI:57822"/>
        <dbReference type="ChEBI" id="CHEBI:61386"/>
        <dbReference type="ChEBI" id="CHEBI:83905"/>
        <dbReference type="ChEBI" id="CHEBI:456216"/>
        <dbReference type="EC" id="6.3.2.10"/>
    </reaction>
</comment>
<dbReference type="EMBL" id="JBHTKN010000001">
    <property type="protein sequence ID" value="MFD1040952.1"/>
    <property type="molecule type" value="Genomic_DNA"/>
</dbReference>
<accession>A0ABW3LRD7</accession>
<evidence type="ECO:0000256" key="7">
    <source>
        <dbReference type="ARBA" id="ARBA00022984"/>
    </source>
</evidence>
<evidence type="ECO:0000259" key="13">
    <source>
        <dbReference type="Pfam" id="PF02875"/>
    </source>
</evidence>
<dbReference type="SUPFAM" id="SSF53623">
    <property type="entry name" value="MurD-like peptide ligases, catalytic domain"/>
    <property type="match status" value="1"/>
</dbReference>
<keyword evidence="7 10" id="KW-0573">Peptidoglycan synthesis</keyword>
<evidence type="ECO:0000313" key="15">
    <source>
        <dbReference type="EMBL" id="MFD1040952.1"/>
    </source>
</evidence>
<protein>
    <recommendedName>
        <fullName evidence="10 11">UDP-N-acetylmuramoyl-tripeptide--D-alanyl-D-alanine ligase</fullName>
        <ecNumber evidence="10 11">6.3.2.10</ecNumber>
    </recommendedName>
    <alternativeName>
        <fullName evidence="10">D-alanyl-D-alanine-adding enzyme</fullName>
    </alternativeName>
</protein>
<evidence type="ECO:0000256" key="5">
    <source>
        <dbReference type="ARBA" id="ARBA00022840"/>
    </source>
</evidence>
<keyword evidence="6 10" id="KW-0133">Cell shape</keyword>
<sequence>MNRLPLSLVAHWAGGELHGDDVAIDAVSHDTRQLRPGSLYVALRGERFDGHDFAADAAMRGASALLVERLLELEPPLPQVLVEDSERALARIAAGMQRGRRARVVAITGSNGKTSVKTLVLAILQRAGEAYANPGNRNNEIGLPLAVIDAPEDADFAIYEMGAGKPGDIAYLTAVARPDVALVNNIAAAHLERMGSLLGVAETKGAIYAALGDGGVAVVNADDAFGSWFEQQVIRAGDSGRRVLRFGLEASAEVTARDIVATGQGSRFVLVTPQGQVEVSLALPGRHNVRNALAAAAIALACEVPLERIAAGLADAQPVPGRQVAHGLPGGALLIDDSYNANPGSVAAAIDALAASGDEAWLVLGDMRELGPEAEALHADAGARARDARLARLYALGTLSAAAARAFGDGGRHFDTHEALAAALNADLRARMPVSAAGSAGHGLRVLVKGSRGSAMDRIVTALLAQGDAANVA</sequence>
<comment type="similarity">
    <text evidence="10">Belongs to the MurCDEF family. MurF subfamily.</text>
</comment>
<dbReference type="InterPro" id="IPR004101">
    <property type="entry name" value="Mur_ligase_C"/>
</dbReference>
<feature type="domain" description="Mur ligase N-terminal catalytic" evidence="12">
    <location>
        <begin position="24"/>
        <end position="93"/>
    </location>
</feature>
<evidence type="ECO:0000256" key="4">
    <source>
        <dbReference type="ARBA" id="ARBA00022741"/>
    </source>
</evidence>
<dbReference type="InterPro" id="IPR013221">
    <property type="entry name" value="Mur_ligase_cen"/>
</dbReference>
<evidence type="ECO:0000256" key="6">
    <source>
        <dbReference type="ARBA" id="ARBA00022960"/>
    </source>
</evidence>